<dbReference type="EMBL" id="SAUW01000013">
    <property type="protein sequence ID" value="RWR09984.1"/>
    <property type="molecule type" value="Genomic_DNA"/>
</dbReference>
<evidence type="ECO:0000256" key="1">
    <source>
        <dbReference type="SAM" id="MobiDB-lite"/>
    </source>
</evidence>
<evidence type="ECO:0000313" key="2">
    <source>
        <dbReference type="EMBL" id="RWR09984.1"/>
    </source>
</evidence>
<reference evidence="2 3" key="1">
    <citation type="submission" date="2019-01" db="EMBL/GenBank/DDBJ databases">
        <title>Sinorhodobacter populi sp. nov. isolated from the symptomatic bark tissue of Populus euramericana canker.</title>
        <authorList>
            <person name="Xu G."/>
        </authorList>
    </citation>
    <scope>NUCLEOTIDE SEQUENCE [LARGE SCALE GENOMIC DNA]</scope>
    <source>
        <strain evidence="2 3">2D-5</strain>
    </source>
</reference>
<accession>A0A443IRG6</accession>
<gene>
    <name evidence="2" type="ORF">D2T33_13405</name>
</gene>
<evidence type="ECO:0000313" key="3">
    <source>
        <dbReference type="Proteomes" id="UP000285710"/>
    </source>
</evidence>
<comment type="caution">
    <text evidence="2">The sequence shown here is derived from an EMBL/GenBank/DDBJ whole genome shotgun (WGS) entry which is preliminary data.</text>
</comment>
<feature type="region of interest" description="Disordered" evidence="1">
    <location>
        <begin position="45"/>
        <end position="70"/>
    </location>
</feature>
<reference evidence="2 3" key="2">
    <citation type="submission" date="2019-01" db="EMBL/GenBank/DDBJ databases">
        <authorList>
            <person name="Li Y."/>
        </authorList>
    </citation>
    <scope>NUCLEOTIDE SEQUENCE [LARGE SCALE GENOMIC DNA]</scope>
    <source>
        <strain evidence="2 3">2D-5</strain>
    </source>
</reference>
<dbReference type="Proteomes" id="UP000285710">
    <property type="component" value="Unassembled WGS sequence"/>
</dbReference>
<sequence>MSRDIKLVVAALLQRIVAKGMTRSGVMSRNRVPQGAGRSLSRLRYRRPCPGESNRADGGKRTLNAGIVPADGALPRPLDRGCLTAPFRNMMPHRR</sequence>
<keyword evidence="3" id="KW-1185">Reference proteome</keyword>
<proteinExistence type="predicted"/>
<organism evidence="2 3">
    <name type="scientific">Paenirhodobacter populi</name>
    <dbReference type="NCBI Taxonomy" id="2306993"/>
    <lineage>
        <taxon>Bacteria</taxon>
        <taxon>Pseudomonadati</taxon>
        <taxon>Pseudomonadota</taxon>
        <taxon>Alphaproteobacteria</taxon>
        <taxon>Rhodobacterales</taxon>
        <taxon>Rhodobacter group</taxon>
        <taxon>Paenirhodobacter</taxon>
    </lineage>
</organism>
<name>A0A443IRG6_9RHOB</name>
<dbReference type="RefSeq" id="WP_128270101.1">
    <property type="nucleotide sequence ID" value="NZ_SAUW01000013.1"/>
</dbReference>
<dbReference type="AlphaFoldDB" id="A0A443IRG6"/>
<protein>
    <submittedName>
        <fullName evidence="2">Uncharacterized protein</fullName>
    </submittedName>
</protein>